<dbReference type="PANTHER" id="PTHR24223">
    <property type="entry name" value="ATP-BINDING CASSETTE SUB-FAMILY C"/>
    <property type="match status" value="1"/>
</dbReference>
<comment type="caution">
    <text evidence="6">The sequence shown here is derived from an EMBL/GenBank/DDBJ whole genome shotgun (WGS) entry which is preliminary data.</text>
</comment>
<evidence type="ECO:0000256" key="1">
    <source>
        <dbReference type="ARBA" id="ARBA00022737"/>
    </source>
</evidence>
<accession>A0ABQ8PN08</accession>
<dbReference type="InterPro" id="IPR003593">
    <property type="entry name" value="AAA+_ATPase"/>
</dbReference>
<dbReference type="SUPFAM" id="SSF52540">
    <property type="entry name" value="P-loop containing nucleoside triphosphate hydrolases"/>
    <property type="match status" value="2"/>
</dbReference>
<feature type="domain" description="ABC transporter" evidence="5">
    <location>
        <begin position="232"/>
        <end position="493"/>
    </location>
</feature>
<dbReference type="Proteomes" id="UP001151295">
    <property type="component" value="Unassembled WGS sequence"/>
</dbReference>
<dbReference type="InterPro" id="IPR017871">
    <property type="entry name" value="ABC_transporter-like_CS"/>
</dbReference>
<organism evidence="6 7">
    <name type="scientific">Coemansia umbellata</name>
    <dbReference type="NCBI Taxonomy" id="1424467"/>
    <lineage>
        <taxon>Eukaryota</taxon>
        <taxon>Fungi</taxon>
        <taxon>Fungi incertae sedis</taxon>
        <taxon>Zoopagomycota</taxon>
        <taxon>Kickxellomycotina</taxon>
        <taxon>Kickxellomycetes</taxon>
        <taxon>Kickxellales</taxon>
        <taxon>Kickxellaceae</taxon>
        <taxon>Coemansia</taxon>
    </lineage>
</organism>
<keyword evidence="7" id="KW-1185">Reference proteome</keyword>
<feature type="domain" description="ABC transporter" evidence="5">
    <location>
        <begin position="643"/>
        <end position="906"/>
    </location>
</feature>
<reference evidence="6" key="1">
    <citation type="submission" date="2022-07" db="EMBL/GenBank/DDBJ databases">
        <title>Phylogenomic reconstructions and comparative analyses of Kickxellomycotina fungi.</title>
        <authorList>
            <person name="Reynolds N.K."/>
            <person name="Stajich J.E."/>
            <person name="Barry K."/>
            <person name="Grigoriev I.V."/>
            <person name="Crous P."/>
            <person name="Smith M.E."/>
        </authorList>
    </citation>
    <scope>NUCLEOTIDE SEQUENCE</scope>
    <source>
        <strain evidence="6">BCRC 34882</strain>
    </source>
</reference>
<dbReference type="PROSITE" id="PS00211">
    <property type="entry name" value="ABC_TRANSPORTER_1"/>
    <property type="match status" value="1"/>
</dbReference>
<dbReference type="SMART" id="SM00382">
    <property type="entry name" value="AAA"/>
    <property type="match status" value="1"/>
</dbReference>
<evidence type="ECO:0000256" key="4">
    <source>
        <dbReference type="SAM" id="MobiDB-lite"/>
    </source>
</evidence>
<dbReference type="Pfam" id="PF00005">
    <property type="entry name" value="ABC_tran"/>
    <property type="match status" value="2"/>
</dbReference>
<protein>
    <recommendedName>
        <fullName evidence="5">ABC transporter domain-containing protein</fullName>
    </recommendedName>
</protein>
<keyword evidence="1" id="KW-0677">Repeat</keyword>
<dbReference type="PANTHER" id="PTHR24223:SF353">
    <property type="entry name" value="ABC TRANSPORTER ATP-BINDING PROTEIN_PERMEASE VMR1-RELATED"/>
    <property type="match status" value="1"/>
</dbReference>
<evidence type="ECO:0000256" key="3">
    <source>
        <dbReference type="ARBA" id="ARBA00022840"/>
    </source>
</evidence>
<evidence type="ECO:0000259" key="5">
    <source>
        <dbReference type="PROSITE" id="PS50893"/>
    </source>
</evidence>
<feature type="compositionally biased region" description="Polar residues" evidence="4">
    <location>
        <begin position="921"/>
        <end position="936"/>
    </location>
</feature>
<dbReference type="InterPro" id="IPR003439">
    <property type="entry name" value="ABC_transporter-like_ATP-bd"/>
</dbReference>
<feature type="region of interest" description="Disordered" evidence="4">
    <location>
        <begin position="916"/>
        <end position="936"/>
    </location>
</feature>
<sequence>MITNAKGSAIAAAYSLNRLLNLVSMFVQDDRVLLCGSSEWAWSLYSDCFRSGFLWSAVLFLASGFSAAATTVCLVLPPSTSAITSDNGFVSDGSAPLACLSVGNKVKPVRHPLGAVVMFDNRLRADNDNRSNVGDDNSTPLAHLSSHKTSALVDSPEYGASWFDRLTFSWPNDMFHKGTTRQLGYSDLYCLRKKDAPVPNWRRYLHYRKPNQSLLKTMALTFTAELLAQGLVRLKNVLVAELTTKTLRLRAKGFSKENADTKGIDISSNTDSNVCDSKIMNILTADFNRVTEVAAYLDDIFELPLTLGIGIWYMYKLLGVSALIGLEIHNIAYVAQEGWLRNGTIRDNILFGEPYNKDRYEEVLRACALKLDLRILKAGDMTEISERGVTLSDGQKQRIALARAVYSSRRILLIDDCLSAVDAHTGKHVLMECLLSKTSLMQGRTCVLATHHVAMCLPFAQFLVMLHNGKIVLKDTDSMSDVDVDKETSVSGVYNGKSSSVAKDRKSEARGIMDLINDTKSEDDYTLERLQRIAEQEGIGPNYNTSTLQGELVGEEEREKGYVKFEVWQIFDWMDAGLAGFVLSYSLSFSDSILSVVRDYSYNELNMNSVERVIQCMEAEQEAALESQLGYKLPTLWPTNGDIQIENLVAEYVPGVPVLNDISLSVKHGEKIGVIGRTGAGKSTLSLALLRFVEASGGRIVLDGVDISKTRLEDLRRSVTIIPQDPVLFNGAIRFNLDPFNEYSDEIVWDVLRCIHLVRENSGQSSSSTVGVNNGEHRNGNAYALPIERMSGIFSSLNAEIKESGQNLSHGQRQLVALARALVRKSQLIVMDEATASVDFDTNDKIHRTIRGYEFASSTLLCIAHRLRTIIDYDRVLVLDKGKVIEFDTPYRLLQNKDGIFRSMCKESGEYKHLAAAANRKGTSTSKTDNNTHSPM</sequence>
<proteinExistence type="predicted"/>
<gene>
    <name evidence="6" type="ORF">EDC05_002790</name>
</gene>
<dbReference type="Gene3D" id="3.40.50.300">
    <property type="entry name" value="P-loop containing nucleotide triphosphate hydrolases"/>
    <property type="match status" value="2"/>
</dbReference>
<dbReference type="InterPro" id="IPR050173">
    <property type="entry name" value="ABC_transporter_C-like"/>
</dbReference>
<dbReference type="PROSITE" id="PS50893">
    <property type="entry name" value="ABC_TRANSPORTER_2"/>
    <property type="match status" value="2"/>
</dbReference>
<evidence type="ECO:0000313" key="6">
    <source>
        <dbReference type="EMBL" id="KAJ1992473.1"/>
    </source>
</evidence>
<keyword evidence="3" id="KW-0067">ATP-binding</keyword>
<name>A0ABQ8PN08_9FUNG</name>
<dbReference type="CDD" id="cd03244">
    <property type="entry name" value="ABCC_MRP_domain2"/>
    <property type="match status" value="1"/>
</dbReference>
<keyword evidence="2" id="KW-0547">Nucleotide-binding</keyword>
<dbReference type="EMBL" id="JANBQD010000027">
    <property type="protein sequence ID" value="KAJ1992473.1"/>
    <property type="molecule type" value="Genomic_DNA"/>
</dbReference>
<dbReference type="InterPro" id="IPR027417">
    <property type="entry name" value="P-loop_NTPase"/>
</dbReference>
<evidence type="ECO:0000313" key="7">
    <source>
        <dbReference type="Proteomes" id="UP001151295"/>
    </source>
</evidence>
<evidence type="ECO:0000256" key="2">
    <source>
        <dbReference type="ARBA" id="ARBA00022741"/>
    </source>
</evidence>